<evidence type="ECO:0000256" key="1">
    <source>
        <dbReference type="ARBA" id="ARBA00022676"/>
    </source>
</evidence>
<evidence type="ECO:0000313" key="5">
    <source>
        <dbReference type="Proteomes" id="UP001152599"/>
    </source>
</evidence>
<keyword evidence="5" id="KW-1185">Reference proteome</keyword>
<dbReference type="InterPro" id="IPR029044">
    <property type="entry name" value="Nucleotide-diphossugar_trans"/>
</dbReference>
<keyword evidence="1" id="KW-0328">Glycosyltransferase</keyword>
<feature type="domain" description="Glycosyltransferase 2-like" evidence="3">
    <location>
        <begin position="3"/>
        <end position="100"/>
    </location>
</feature>
<keyword evidence="2" id="KW-0808">Transferase</keyword>
<evidence type="ECO:0000313" key="4">
    <source>
        <dbReference type="EMBL" id="MDG4944791.1"/>
    </source>
</evidence>
<dbReference type="EMBL" id="JANCMU010000001">
    <property type="protein sequence ID" value="MDG4944791.1"/>
    <property type="molecule type" value="Genomic_DNA"/>
</dbReference>
<accession>A0A9X4RTN9</accession>
<dbReference type="RefSeq" id="WP_304419538.1">
    <property type="nucleotide sequence ID" value="NZ_JANCMU010000001.1"/>
</dbReference>
<evidence type="ECO:0000256" key="2">
    <source>
        <dbReference type="ARBA" id="ARBA00022679"/>
    </source>
</evidence>
<comment type="caution">
    <text evidence="4">The sequence shown here is derived from an EMBL/GenBank/DDBJ whole genome shotgun (WGS) entry which is preliminary data.</text>
</comment>
<dbReference type="Gene3D" id="3.90.550.10">
    <property type="entry name" value="Spore Coat Polysaccharide Biosynthesis Protein SpsA, Chain A"/>
    <property type="match status" value="1"/>
</dbReference>
<sequence length="312" mass="36471">MISVIIPIYNSEKYLHQCINSVLEQDLEDIEVLLINDGSTDTSAEICNDFAIKDPRVKVFHKTNSGVSSSRNLGIEKASKEWIAFVDSDDIVSKNYFNELHINQNSDFIFTQLKSYQNGVIRSILDFTPKKLNLEEFLINYPLNPYFSGPCGKFYKTKIIKANGIKFNTKMNRGEDSLFNLHYIFKCTKITLTNSSSYYYRQESRNLSISKLNLEEEEYYFQQIISVFNQQKLDIKYKIPSMKVPLSRYFNKLLNSELSSKIKINKLQKLSQDYKKELHSALQNQRVFRLPINLFIKLNLFQVLIKLNNLNK</sequence>
<organism evidence="4 5">
    <name type="scientific">Profundicola chukchiensis</name>
    <dbReference type="NCBI Taxonomy" id="2961959"/>
    <lineage>
        <taxon>Bacteria</taxon>
        <taxon>Pseudomonadati</taxon>
        <taxon>Bacteroidota</taxon>
        <taxon>Flavobacteriia</taxon>
        <taxon>Flavobacteriales</taxon>
        <taxon>Weeksellaceae</taxon>
        <taxon>Profundicola</taxon>
    </lineage>
</organism>
<proteinExistence type="predicted"/>
<gene>
    <name evidence="4" type="ORF">NMK71_00040</name>
</gene>
<evidence type="ECO:0000259" key="3">
    <source>
        <dbReference type="Pfam" id="PF00535"/>
    </source>
</evidence>
<dbReference type="Proteomes" id="UP001152599">
    <property type="component" value="Unassembled WGS sequence"/>
</dbReference>
<dbReference type="SUPFAM" id="SSF53448">
    <property type="entry name" value="Nucleotide-diphospho-sugar transferases"/>
    <property type="match status" value="1"/>
</dbReference>
<dbReference type="PANTHER" id="PTHR22916">
    <property type="entry name" value="GLYCOSYLTRANSFERASE"/>
    <property type="match status" value="1"/>
</dbReference>
<dbReference type="Pfam" id="PF00535">
    <property type="entry name" value="Glycos_transf_2"/>
    <property type="match status" value="1"/>
</dbReference>
<dbReference type="InterPro" id="IPR001173">
    <property type="entry name" value="Glyco_trans_2-like"/>
</dbReference>
<dbReference type="AlphaFoldDB" id="A0A9X4RTN9"/>
<reference evidence="4" key="1">
    <citation type="submission" date="2022-07" db="EMBL/GenBank/DDBJ databases">
        <title>Description and genome-wide analysis of Profundicola chukchiensis gen. nov., sp. nov., marine bacteria isolated from bottom sediments of the Chukchi Sea.</title>
        <authorList>
            <person name="Romanenko L."/>
            <person name="Otstavnykh N."/>
            <person name="Kurilenko V."/>
            <person name="Eremeev V."/>
            <person name="Velansky P."/>
            <person name="Mikhailov V."/>
            <person name="Isaeva M."/>
        </authorList>
    </citation>
    <scope>NUCLEOTIDE SEQUENCE</scope>
    <source>
        <strain evidence="4">KMM 9713</strain>
    </source>
</reference>
<protein>
    <submittedName>
        <fullName evidence="4">Glycosyltransferase family 2 protein</fullName>
    </submittedName>
</protein>
<dbReference type="PANTHER" id="PTHR22916:SF51">
    <property type="entry name" value="GLYCOSYLTRANSFERASE EPSH-RELATED"/>
    <property type="match status" value="1"/>
</dbReference>
<dbReference type="CDD" id="cd00761">
    <property type="entry name" value="Glyco_tranf_GTA_type"/>
    <property type="match status" value="1"/>
</dbReference>
<name>A0A9X4RTN9_9FLAO</name>
<dbReference type="GO" id="GO:0016758">
    <property type="term" value="F:hexosyltransferase activity"/>
    <property type="evidence" value="ECO:0007669"/>
    <property type="project" value="UniProtKB-ARBA"/>
</dbReference>